<dbReference type="AlphaFoldDB" id="E2BL41"/>
<dbReference type="Proteomes" id="UP000008237">
    <property type="component" value="Unassembled WGS sequence"/>
</dbReference>
<proteinExistence type="predicted"/>
<evidence type="ECO:0000313" key="2">
    <source>
        <dbReference type="EMBL" id="EFN83591.1"/>
    </source>
</evidence>
<organism evidence="3">
    <name type="scientific">Harpegnathos saltator</name>
    <name type="common">Jerdon's jumping ant</name>
    <dbReference type="NCBI Taxonomy" id="610380"/>
    <lineage>
        <taxon>Eukaryota</taxon>
        <taxon>Metazoa</taxon>
        <taxon>Ecdysozoa</taxon>
        <taxon>Arthropoda</taxon>
        <taxon>Hexapoda</taxon>
        <taxon>Insecta</taxon>
        <taxon>Pterygota</taxon>
        <taxon>Neoptera</taxon>
        <taxon>Endopterygota</taxon>
        <taxon>Hymenoptera</taxon>
        <taxon>Apocrita</taxon>
        <taxon>Aculeata</taxon>
        <taxon>Formicoidea</taxon>
        <taxon>Formicidae</taxon>
        <taxon>Ponerinae</taxon>
        <taxon>Ponerini</taxon>
        <taxon>Harpegnathos</taxon>
    </lineage>
</organism>
<gene>
    <name evidence="2" type="ORF">EAI_06717</name>
</gene>
<protein>
    <submittedName>
        <fullName evidence="2">Uncharacterized protein</fullName>
    </submittedName>
</protein>
<feature type="region of interest" description="Disordered" evidence="1">
    <location>
        <begin position="90"/>
        <end position="112"/>
    </location>
</feature>
<dbReference type="OrthoDB" id="8197458at2759"/>
<sequence>MLALAMRREHMTGRSNYEPANPLAGFEHLQHNSGGNPFAVVPSSEGRVRETRPEAEVTATADVSPRLEKEKLAGLRDELSYELASVSRPSRLDDPVVRSSSPGNKRRLLIFE</sequence>
<evidence type="ECO:0000313" key="3">
    <source>
        <dbReference type="Proteomes" id="UP000008237"/>
    </source>
</evidence>
<evidence type="ECO:0000256" key="1">
    <source>
        <dbReference type="SAM" id="MobiDB-lite"/>
    </source>
</evidence>
<dbReference type="EMBL" id="GL448921">
    <property type="protein sequence ID" value="EFN83591.1"/>
    <property type="molecule type" value="Genomic_DNA"/>
</dbReference>
<name>E2BL41_HARSA</name>
<dbReference type="InParanoid" id="E2BL41"/>
<feature type="compositionally biased region" description="Basic and acidic residues" evidence="1">
    <location>
        <begin position="1"/>
        <end position="12"/>
    </location>
</feature>
<feature type="compositionally biased region" description="Basic and acidic residues" evidence="1">
    <location>
        <begin position="46"/>
        <end position="55"/>
    </location>
</feature>
<feature type="region of interest" description="Disordered" evidence="1">
    <location>
        <begin position="1"/>
        <end position="63"/>
    </location>
</feature>
<reference evidence="2 3" key="1">
    <citation type="journal article" date="2010" name="Science">
        <title>Genomic comparison of the ants Camponotus floridanus and Harpegnathos saltator.</title>
        <authorList>
            <person name="Bonasio R."/>
            <person name="Zhang G."/>
            <person name="Ye C."/>
            <person name="Mutti N.S."/>
            <person name="Fang X."/>
            <person name="Qin N."/>
            <person name="Donahue G."/>
            <person name="Yang P."/>
            <person name="Li Q."/>
            <person name="Li C."/>
            <person name="Zhang P."/>
            <person name="Huang Z."/>
            <person name="Berger S.L."/>
            <person name="Reinberg D."/>
            <person name="Wang J."/>
            <person name="Liebig J."/>
        </authorList>
    </citation>
    <scope>NUCLEOTIDE SEQUENCE [LARGE SCALE GENOMIC DNA]</scope>
    <source>
        <strain evidence="2 3">R22 G/1</strain>
    </source>
</reference>
<accession>E2BL41</accession>
<keyword evidence="3" id="KW-1185">Reference proteome</keyword>